<proteinExistence type="predicted"/>
<evidence type="ECO:0000313" key="1">
    <source>
        <dbReference type="EMBL" id="VFJ42471.1"/>
    </source>
</evidence>
<organism evidence="1">
    <name type="scientific">Candidatus Kentrum sp. DK</name>
    <dbReference type="NCBI Taxonomy" id="2126562"/>
    <lineage>
        <taxon>Bacteria</taxon>
        <taxon>Pseudomonadati</taxon>
        <taxon>Pseudomonadota</taxon>
        <taxon>Gammaproteobacteria</taxon>
        <taxon>Candidatus Kentrum</taxon>
    </lineage>
</organism>
<sequence>MSGKYLLDTNIVIGLFENDPAVIGKIEKTEEIFVPSVVIG</sequence>
<dbReference type="Gene3D" id="3.40.50.1010">
    <property type="entry name" value="5'-nuclease"/>
    <property type="match status" value="1"/>
</dbReference>
<dbReference type="AlphaFoldDB" id="A0A450RTI9"/>
<reference evidence="1" key="1">
    <citation type="submission" date="2019-02" db="EMBL/GenBank/DDBJ databases">
        <authorList>
            <person name="Gruber-Vodicka R. H."/>
            <person name="Seah K. B. B."/>
        </authorList>
    </citation>
    <scope>NUCLEOTIDE SEQUENCE</scope>
    <source>
        <strain evidence="1">BECK_DK161</strain>
    </source>
</reference>
<dbReference type="EMBL" id="CAADEY010000001">
    <property type="protein sequence ID" value="VFJ42471.1"/>
    <property type="molecule type" value="Genomic_DNA"/>
</dbReference>
<name>A0A450RTI9_9GAMM</name>
<evidence type="ECO:0008006" key="2">
    <source>
        <dbReference type="Google" id="ProtNLM"/>
    </source>
</evidence>
<accession>A0A450RTI9</accession>
<dbReference type="SUPFAM" id="SSF88723">
    <property type="entry name" value="PIN domain-like"/>
    <property type="match status" value="1"/>
</dbReference>
<gene>
    <name evidence="1" type="ORF">BECKDK2373C_GA0170839_10017</name>
</gene>
<protein>
    <recommendedName>
        <fullName evidence="2">PIN domain-containing protein</fullName>
    </recommendedName>
</protein>
<dbReference type="InterPro" id="IPR029060">
    <property type="entry name" value="PIN-like_dom_sf"/>
</dbReference>